<keyword evidence="4" id="KW-1185">Reference proteome</keyword>
<feature type="compositionally biased region" description="Basic and acidic residues" evidence="1">
    <location>
        <begin position="134"/>
        <end position="151"/>
    </location>
</feature>
<protein>
    <submittedName>
        <fullName evidence="3">Uncharacterized protein</fullName>
    </submittedName>
</protein>
<dbReference type="EMBL" id="BLLK01000022">
    <property type="protein sequence ID" value="GFH46736.1"/>
    <property type="molecule type" value="Genomic_DNA"/>
</dbReference>
<evidence type="ECO:0000313" key="2">
    <source>
        <dbReference type="EMBL" id="GFH46736.1"/>
    </source>
</evidence>
<comment type="caution">
    <text evidence="3">The sequence shown here is derived from an EMBL/GenBank/DDBJ whole genome shotgun (WGS) entry which is preliminary data.</text>
</comment>
<dbReference type="Proteomes" id="UP001054902">
    <property type="component" value="Unassembled WGS sequence"/>
</dbReference>
<reference evidence="3" key="1">
    <citation type="submission" date="2020-02" db="EMBL/GenBank/DDBJ databases">
        <authorList>
            <person name="Hongo Y."/>
            <person name="Kimura K."/>
            <person name="Takaki Y."/>
            <person name="Tomaru Y."/>
        </authorList>
    </citation>
    <scope>NUCLEOTIDE SEQUENCE</scope>
    <source>
        <strain evidence="3">NIES-3715</strain>
    </source>
</reference>
<dbReference type="EMBL" id="BLLK01000023">
    <property type="protein sequence ID" value="GFH47693.1"/>
    <property type="molecule type" value="Genomic_DNA"/>
</dbReference>
<evidence type="ECO:0000256" key="1">
    <source>
        <dbReference type="SAM" id="MobiDB-lite"/>
    </source>
</evidence>
<reference evidence="3 4" key="2">
    <citation type="journal article" date="2021" name="Sci. Rep.">
        <title>The genome of the diatom Chaetoceros tenuissimus carries an ancient integrated fragment of an extant virus.</title>
        <authorList>
            <person name="Hongo Y."/>
            <person name="Kimura K."/>
            <person name="Takaki Y."/>
            <person name="Yoshida Y."/>
            <person name="Baba S."/>
            <person name="Kobayashi G."/>
            <person name="Nagasaki K."/>
            <person name="Hano T."/>
            <person name="Tomaru Y."/>
        </authorList>
    </citation>
    <scope>NUCLEOTIDE SEQUENCE [LARGE SCALE GENOMIC DNA]</scope>
    <source>
        <strain evidence="3 4">NIES-3715</strain>
    </source>
</reference>
<dbReference type="AlphaFoldDB" id="A0AAD3CKP9"/>
<evidence type="ECO:0000313" key="3">
    <source>
        <dbReference type="EMBL" id="GFH47693.1"/>
    </source>
</evidence>
<accession>A0AAD3CKP9</accession>
<sequence>MTDDEIDIAFKYATFCLGLADDIYAKCMAPAGSLSEDDLQDIESTVRDFSKAWRAGNFPSTPKFHTIEKHLVRDYLRRFRGLKEYEESFMERSHQIFSNYESKSRCETSYFKKAILHNKWDRRDEHPKVKKALKTYELKRKKRSDDDPRTEKAKRRRKAKKEETIEKRSLLKIECNNDLEDE</sequence>
<proteinExistence type="predicted"/>
<evidence type="ECO:0000313" key="4">
    <source>
        <dbReference type="Proteomes" id="UP001054902"/>
    </source>
</evidence>
<name>A0AAD3CKP9_9STRA</name>
<gene>
    <name evidence="2" type="ORF">CTEN210_03209</name>
    <name evidence="3" type="ORF">CTEN210_04168</name>
</gene>
<feature type="region of interest" description="Disordered" evidence="1">
    <location>
        <begin position="132"/>
        <end position="164"/>
    </location>
</feature>
<organism evidence="3 4">
    <name type="scientific">Chaetoceros tenuissimus</name>
    <dbReference type="NCBI Taxonomy" id="426638"/>
    <lineage>
        <taxon>Eukaryota</taxon>
        <taxon>Sar</taxon>
        <taxon>Stramenopiles</taxon>
        <taxon>Ochrophyta</taxon>
        <taxon>Bacillariophyta</taxon>
        <taxon>Coscinodiscophyceae</taxon>
        <taxon>Chaetocerotophycidae</taxon>
        <taxon>Chaetocerotales</taxon>
        <taxon>Chaetocerotaceae</taxon>
        <taxon>Chaetoceros</taxon>
    </lineage>
</organism>